<gene>
    <name evidence="3" type="ORF">Desaf_3644</name>
</gene>
<name>F3YYU5_DESAF</name>
<dbReference type="EMBL" id="CP003221">
    <property type="protein sequence ID" value="EGJ51921.1"/>
    <property type="molecule type" value="Genomic_DNA"/>
</dbReference>
<evidence type="ECO:0000313" key="4">
    <source>
        <dbReference type="Proteomes" id="UP000007844"/>
    </source>
</evidence>
<dbReference type="RefSeq" id="WP_014261532.1">
    <property type="nucleotide sequence ID" value="NC_016629.1"/>
</dbReference>
<feature type="coiled-coil region" evidence="1">
    <location>
        <begin position="82"/>
        <end position="109"/>
    </location>
</feature>
<feature type="chain" id="PRO_5003303242" description="Lipoprotein" evidence="2">
    <location>
        <begin position="23"/>
        <end position="119"/>
    </location>
</feature>
<accession>F3YYU5</accession>
<reference evidence="3 4" key="1">
    <citation type="journal article" date="2011" name="J. Bacteriol.">
        <title>Genome sequence of the mercury-methylating and pleomorphic Desulfovibrio africanus Strain Walvis Bay.</title>
        <authorList>
            <person name="Brown S.D."/>
            <person name="Wall J.D."/>
            <person name="Kucken A.M."/>
            <person name="Gilmour C.C."/>
            <person name="Podar M."/>
            <person name="Brandt C.C."/>
            <person name="Teshima H."/>
            <person name="Detter J.C."/>
            <person name="Han C.S."/>
            <person name="Land M.L."/>
            <person name="Lucas S."/>
            <person name="Han J."/>
            <person name="Pennacchio L."/>
            <person name="Nolan M."/>
            <person name="Pitluck S."/>
            <person name="Woyke T."/>
            <person name="Goodwin L."/>
            <person name="Palumbo A.V."/>
            <person name="Elias D.A."/>
        </authorList>
    </citation>
    <scope>NUCLEOTIDE SEQUENCE [LARGE SCALE GENOMIC DNA]</scope>
    <source>
        <strain evidence="3 4">Walvis Bay</strain>
    </source>
</reference>
<protein>
    <recommendedName>
        <fullName evidence="5">Lipoprotein</fullName>
    </recommendedName>
</protein>
<dbReference type="Proteomes" id="UP000007844">
    <property type="component" value="Chromosome"/>
</dbReference>
<keyword evidence="1" id="KW-0175">Coiled coil</keyword>
<dbReference type="AlphaFoldDB" id="F3YYU5"/>
<keyword evidence="2" id="KW-0732">Signal</keyword>
<evidence type="ECO:0000313" key="3">
    <source>
        <dbReference type="EMBL" id="EGJ51921.1"/>
    </source>
</evidence>
<dbReference type="HOGENOM" id="CLU_2057555_0_0_7"/>
<evidence type="ECO:0008006" key="5">
    <source>
        <dbReference type="Google" id="ProtNLM"/>
    </source>
</evidence>
<evidence type="ECO:0000256" key="2">
    <source>
        <dbReference type="SAM" id="SignalP"/>
    </source>
</evidence>
<sequence precursor="true">MKISAMLLGIFLVLAACSNGTAKDDEDVQARLQALENRVAELEKKHTQDMEAIRQDLRNILRYFDIALDNMDRQGTMSESLRRGWEGLKEETQRLLDKLQKELEGMGKDQGQPLPQSQS</sequence>
<feature type="signal peptide" evidence="2">
    <location>
        <begin position="1"/>
        <end position="22"/>
    </location>
</feature>
<organism evidence="3 4">
    <name type="scientific">Desulfocurvibacter africanus subsp. africanus str. Walvis Bay</name>
    <dbReference type="NCBI Taxonomy" id="690850"/>
    <lineage>
        <taxon>Bacteria</taxon>
        <taxon>Pseudomonadati</taxon>
        <taxon>Thermodesulfobacteriota</taxon>
        <taxon>Desulfovibrionia</taxon>
        <taxon>Desulfovibrionales</taxon>
        <taxon>Desulfovibrionaceae</taxon>
        <taxon>Desulfocurvibacter</taxon>
    </lineage>
</organism>
<dbReference type="PROSITE" id="PS51257">
    <property type="entry name" value="PROKAR_LIPOPROTEIN"/>
    <property type="match status" value="1"/>
</dbReference>
<dbReference type="KEGG" id="daf:Desaf_3644"/>
<feature type="coiled-coil region" evidence="1">
    <location>
        <begin position="25"/>
        <end position="52"/>
    </location>
</feature>
<keyword evidence="4" id="KW-1185">Reference proteome</keyword>
<proteinExistence type="predicted"/>
<evidence type="ECO:0000256" key="1">
    <source>
        <dbReference type="SAM" id="Coils"/>
    </source>
</evidence>